<evidence type="ECO:0000259" key="2">
    <source>
        <dbReference type="Pfam" id="PF14341"/>
    </source>
</evidence>
<proteinExistence type="predicted"/>
<evidence type="ECO:0000313" key="4">
    <source>
        <dbReference type="Proteomes" id="UP000661077"/>
    </source>
</evidence>
<name>A0ABS1WW03_9GAMM</name>
<accession>A0ABS1WW03</accession>
<dbReference type="Proteomes" id="UP000661077">
    <property type="component" value="Unassembled WGS sequence"/>
</dbReference>
<dbReference type="EMBL" id="JAEVLS010000002">
    <property type="protein sequence ID" value="MBM0105161.1"/>
    <property type="molecule type" value="Genomic_DNA"/>
</dbReference>
<feature type="region of interest" description="Disordered" evidence="1">
    <location>
        <begin position="148"/>
        <end position="172"/>
    </location>
</feature>
<feature type="domain" description="Type 4 fimbrial biogenesis protein PilX N-terminal" evidence="2">
    <location>
        <begin position="15"/>
        <end position="65"/>
    </location>
</feature>
<feature type="compositionally biased region" description="Acidic residues" evidence="1">
    <location>
        <begin position="160"/>
        <end position="172"/>
    </location>
</feature>
<evidence type="ECO:0000313" key="3">
    <source>
        <dbReference type="EMBL" id="MBM0105161.1"/>
    </source>
</evidence>
<protein>
    <submittedName>
        <fullName evidence="3">Pilus assembly PilX N-terminal domain-containing protein</fullName>
    </submittedName>
</protein>
<evidence type="ECO:0000256" key="1">
    <source>
        <dbReference type="SAM" id="MobiDB-lite"/>
    </source>
</evidence>
<keyword evidence="4" id="KW-1185">Reference proteome</keyword>
<gene>
    <name evidence="3" type="ORF">JM946_10385</name>
</gene>
<comment type="caution">
    <text evidence="3">The sequence shown here is derived from an EMBL/GenBank/DDBJ whole genome shotgun (WGS) entry which is preliminary data.</text>
</comment>
<reference evidence="3 4" key="1">
    <citation type="journal article" date="2021" name="Int. J. Syst. Evol. Microbiol.">
        <title>Steroidobacter gossypii sp. nov., isolated from soil of cotton cropping field.</title>
        <authorList>
            <person name="Huang R."/>
            <person name="Yang S."/>
            <person name="Zhen C."/>
            <person name="Liu W."/>
        </authorList>
    </citation>
    <scope>NUCLEOTIDE SEQUENCE [LARGE SCALE GENOMIC DNA]</scope>
    <source>
        <strain evidence="3 4">S1-65</strain>
    </source>
</reference>
<sequence>MRPSSFNDRMPRRQSGAALVVGLLLLLVLTVLAISGANTSSLSLIVAGNVQYSQNAFQAAESGIEKSIVLNKFNPADEEEQRGTVGEDNSTFVAMTRPQLDGASQPALPGSSLDDYSTYHFEIESTGQSQRGAIATNVQAVGVIAPADTTIPPLPAAPGEGEEGEGPDTELR</sequence>
<dbReference type="Pfam" id="PF14341">
    <property type="entry name" value="PilX_N"/>
    <property type="match status" value="1"/>
</dbReference>
<dbReference type="RefSeq" id="WP_203167220.1">
    <property type="nucleotide sequence ID" value="NZ_JAEVLS010000002.1"/>
</dbReference>
<dbReference type="InterPro" id="IPR025746">
    <property type="entry name" value="PilX_N_dom"/>
</dbReference>
<organism evidence="3 4">
    <name type="scientific">Steroidobacter gossypii</name>
    <dbReference type="NCBI Taxonomy" id="2805490"/>
    <lineage>
        <taxon>Bacteria</taxon>
        <taxon>Pseudomonadati</taxon>
        <taxon>Pseudomonadota</taxon>
        <taxon>Gammaproteobacteria</taxon>
        <taxon>Steroidobacterales</taxon>
        <taxon>Steroidobacteraceae</taxon>
        <taxon>Steroidobacter</taxon>
    </lineage>
</organism>